<evidence type="ECO:0000313" key="2">
    <source>
        <dbReference type="Proteomes" id="UP000095284"/>
    </source>
</evidence>
<dbReference type="WBParaSite" id="BXY_0041800.1">
    <property type="protein sequence ID" value="BXY_0041800.1"/>
    <property type="gene ID" value="BXY_0041800"/>
</dbReference>
<accession>A0A1I7RI89</accession>
<proteinExistence type="predicted"/>
<dbReference type="AlphaFoldDB" id="A0A1I7RI89"/>
<feature type="compositionally biased region" description="Acidic residues" evidence="1">
    <location>
        <begin position="82"/>
        <end position="108"/>
    </location>
</feature>
<organism evidence="2 3">
    <name type="scientific">Bursaphelenchus xylophilus</name>
    <name type="common">Pinewood nematode worm</name>
    <name type="synonym">Aphelenchoides xylophilus</name>
    <dbReference type="NCBI Taxonomy" id="6326"/>
    <lineage>
        <taxon>Eukaryota</taxon>
        <taxon>Metazoa</taxon>
        <taxon>Ecdysozoa</taxon>
        <taxon>Nematoda</taxon>
        <taxon>Chromadorea</taxon>
        <taxon>Rhabditida</taxon>
        <taxon>Tylenchina</taxon>
        <taxon>Tylenchomorpha</taxon>
        <taxon>Aphelenchoidea</taxon>
        <taxon>Aphelenchoididae</taxon>
        <taxon>Bursaphelenchus</taxon>
    </lineage>
</organism>
<reference evidence="3" key="1">
    <citation type="submission" date="2016-11" db="UniProtKB">
        <authorList>
            <consortium name="WormBaseParasite"/>
        </authorList>
    </citation>
    <scope>IDENTIFICATION</scope>
</reference>
<feature type="region of interest" description="Disordered" evidence="1">
    <location>
        <begin position="68"/>
        <end position="157"/>
    </location>
</feature>
<evidence type="ECO:0000256" key="1">
    <source>
        <dbReference type="SAM" id="MobiDB-lite"/>
    </source>
</evidence>
<sequence length="157" mass="17494">MSDSEFTTFADKMSEDKRNLAKNFLAREFPPFKKSSVLERCREFMPLIAAANAELKRKTEEGISGSLSGISIVPIAKKTKSDDEEEEKPVEEQESSSDSSDSEEEDPNAVEFDIDVRGASDSESEAEEDGSQIPEAFKTPIEKKPKQKLIQIIEDEA</sequence>
<dbReference type="Proteomes" id="UP000095284">
    <property type="component" value="Unplaced"/>
</dbReference>
<protein>
    <submittedName>
        <fullName evidence="3">Nucleolin-like</fullName>
    </submittedName>
</protein>
<name>A0A1I7RI89_BURXY</name>
<evidence type="ECO:0000313" key="3">
    <source>
        <dbReference type="WBParaSite" id="BXY_0041800.1"/>
    </source>
</evidence>